<dbReference type="SUPFAM" id="SSF56954">
    <property type="entry name" value="Outer membrane efflux proteins (OEP)"/>
    <property type="match status" value="1"/>
</dbReference>
<evidence type="ECO:0000256" key="2">
    <source>
        <dbReference type="RuleBase" id="RU362097"/>
    </source>
</evidence>
<dbReference type="PATRIC" id="fig|1127483.3.peg.2922"/>
<accession>H1S519</accession>
<comment type="caution">
    <text evidence="4">The sequence shown here is derived from an EMBL/GenBank/DDBJ whole genome shotgun (WGS) entry which is preliminary data.</text>
</comment>
<keyword evidence="2" id="KW-0812">Transmembrane</keyword>
<evidence type="ECO:0000256" key="3">
    <source>
        <dbReference type="SAM" id="Coils"/>
    </source>
</evidence>
<keyword evidence="2" id="KW-0564">Palmitate</keyword>
<dbReference type="InterPro" id="IPR010131">
    <property type="entry name" value="MdtP/NodT-like"/>
</dbReference>
<dbReference type="Gene3D" id="2.20.200.10">
    <property type="entry name" value="Outer membrane efflux proteins (OEP)"/>
    <property type="match status" value="1"/>
</dbReference>
<dbReference type="Proteomes" id="UP000005808">
    <property type="component" value="Unassembled WGS sequence"/>
</dbReference>
<dbReference type="InterPro" id="IPR003423">
    <property type="entry name" value="OMP_efflux"/>
</dbReference>
<keyword evidence="2" id="KW-0472">Membrane</keyword>
<feature type="coiled-coil region" evidence="3">
    <location>
        <begin position="238"/>
        <end position="265"/>
    </location>
</feature>
<dbReference type="PANTHER" id="PTHR30203">
    <property type="entry name" value="OUTER MEMBRANE CATION EFFLUX PROTEIN"/>
    <property type="match status" value="1"/>
</dbReference>
<dbReference type="NCBIfam" id="TIGR01845">
    <property type="entry name" value="outer_NodT"/>
    <property type="match status" value="1"/>
</dbReference>
<dbReference type="Gene3D" id="1.20.1600.10">
    <property type="entry name" value="Outer membrane efflux proteins (OEP)"/>
    <property type="match status" value="1"/>
</dbReference>
<dbReference type="AlphaFoldDB" id="H1S519"/>
<organism evidence="4 5">
    <name type="scientific">Cupriavidus basilensis OR16</name>
    <dbReference type="NCBI Taxonomy" id="1127483"/>
    <lineage>
        <taxon>Bacteria</taxon>
        <taxon>Pseudomonadati</taxon>
        <taxon>Pseudomonadota</taxon>
        <taxon>Betaproteobacteria</taxon>
        <taxon>Burkholderiales</taxon>
        <taxon>Burkholderiaceae</taxon>
        <taxon>Cupriavidus</taxon>
    </lineage>
</organism>
<evidence type="ECO:0000313" key="4">
    <source>
        <dbReference type="EMBL" id="EHP42370.1"/>
    </source>
</evidence>
<keyword evidence="2 4" id="KW-0449">Lipoprotein</keyword>
<evidence type="ECO:0000313" key="5">
    <source>
        <dbReference type="Proteomes" id="UP000005808"/>
    </source>
</evidence>
<dbReference type="GO" id="GO:0015562">
    <property type="term" value="F:efflux transmembrane transporter activity"/>
    <property type="evidence" value="ECO:0007669"/>
    <property type="project" value="InterPro"/>
</dbReference>
<evidence type="ECO:0000256" key="1">
    <source>
        <dbReference type="ARBA" id="ARBA00007613"/>
    </source>
</evidence>
<reference evidence="4 5" key="1">
    <citation type="journal article" date="2012" name="J. Bacteriol.">
        <title>De Novo Genome Project of Cupriavidus basilensis OR16.</title>
        <authorList>
            <person name="Cserhati M."/>
            <person name="Kriszt B."/>
            <person name="Szoboszlay S."/>
            <person name="Toth A."/>
            <person name="Szabo I."/>
            <person name="Tancsics A."/>
            <person name="Nagy I."/>
            <person name="Horvath B."/>
            <person name="Nagy I."/>
            <person name="Kukolya J."/>
        </authorList>
    </citation>
    <scope>NUCLEOTIDE SEQUENCE [LARGE SCALE GENOMIC DNA]</scope>
    <source>
        <strain evidence="4 5">OR16</strain>
    </source>
</reference>
<keyword evidence="2" id="KW-1134">Transmembrane beta strand</keyword>
<name>H1S519_9BURK</name>
<comment type="subcellular location">
    <subcellularLocation>
        <location evidence="2">Cell membrane</location>
        <topology evidence="2">Lipid-anchor</topology>
    </subcellularLocation>
</comment>
<dbReference type="PANTHER" id="PTHR30203:SF32">
    <property type="entry name" value="CATION EFFLUX SYSTEM PROTEIN CUSC"/>
    <property type="match status" value="1"/>
</dbReference>
<protein>
    <submittedName>
        <fullName evidence="4">RND efflux system outer membrane lipoprotein</fullName>
    </submittedName>
</protein>
<proteinExistence type="inferred from homology"/>
<dbReference type="Pfam" id="PF02321">
    <property type="entry name" value="OEP"/>
    <property type="match status" value="2"/>
</dbReference>
<gene>
    <name evidence="4" type="ORF">OR16_14584</name>
</gene>
<dbReference type="GO" id="GO:0005886">
    <property type="term" value="C:plasma membrane"/>
    <property type="evidence" value="ECO:0007669"/>
    <property type="project" value="UniProtKB-SubCell"/>
</dbReference>
<sequence length="511" mass="54630">MKVAPARLVKDIEMPRLALIATAAAMLAAGCTLQPRYERPAAPVAPAFPAGGVYDKQPEPASGAASAPAPEIGWRDFFADARLQRLLELALKNNRDLRVSVLNMEAARAQYQISRAGLFPVVNGVASQTRSRTPENLSFLGKTISGEYSVGLNVSWEIDFFGRIRSLSDQALAQFLSLAESRRAAELALLSSVADQYLTMLSYDDALAVTRGTLVTAEESLRITSLQFDVGTGSELALRQAEGVVEQARANLETESRLRAQSENALVLLVGEPLPDDLPPGLPLNGQALLADIPAGLPSDLLIRRPDIAAAEQSLRAANANIGAARAAFFPRVTLTGSAGTLSPTLGGLFKPGSGAWSFAPQITLPIFQGGANVAALDLAQVQKRIEIAVYEKAIQTAFREVSDGLAARGTYDNQIKALERFTGSQERRLVLSDLRFRNGVDSYLSVLTAQNDLYSAQLLLINARLQRLINLVDLYQFLGGGWIERAGDTPRPADAPVDYSANAPGPAAAP</sequence>
<comment type="similarity">
    <text evidence="1 2">Belongs to the outer membrane factor (OMF) (TC 1.B.17) family.</text>
</comment>
<dbReference type="PROSITE" id="PS51257">
    <property type="entry name" value="PROKAR_LIPOPROTEIN"/>
    <property type="match status" value="1"/>
</dbReference>
<keyword evidence="3" id="KW-0175">Coiled coil</keyword>
<dbReference type="EMBL" id="AHJE01000035">
    <property type="protein sequence ID" value="EHP42370.1"/>
    <property type="molecule type" value="Genomic_DNA"/>
</dbReference>